<feature type="region of interest" description="Disordered" evidence="1">
    <location>
        <begin position="128"/>
        <end position="204"/>
    </location>
</feature>
<evidence type="ECO:0000256" key="2">
    <source>
        <dbReference type="SAM" id="Phobius"/>
    </source>
</evidence>
<keyword evidence="5" id="KW-1185">Reference proteome</keyword>
<keyword evidence="2" id="KW-1133">Transmembrane helix</keyword>
<protein>
    <submittedName>
        <fullName evidence="4">Ferritin-like domain-containing protein</fullName>
    </submittedName>
</protein>
<dbReference type="InterPro" id="IPR009078">
    <property type="entry name" value="Ferritin-like_SF"/>
</dbReference>
<evidence type="ECO:0000313" key="4">
    <source>
        <dbReference type="EMBL" id="NYS93223.1"/>
    </source>
</evidence>
<evidence type="ECO:0000259" key="3">
    <source>
        <dbReference type="Pfam" id="PF14530"/>
    </source>
</evidence>
<feature type="compositionally biased region" description="Polar residues" evidence="1">
    <location>
        <begin position="1"/>
        <end position="11"/>
    </location>
</feature>
<dbReference type="AlphaFoldDB" id="A0A853EV41"/>
<name>A0A853EV41_9MICO</name>
<dbReference type="SUPFAM" id="SSF47240">
    <property type="entry name" value="Ferritin-like"/>
    <property type="match status" value="1"/>
</dbReference>
<keyword evidence="2" id="KW-0812">Transmembrane</keyword>
<sequence length="420" mass="42859">MNTAAEPQSSPVCGAPSAHRRPAQPRPERQRRQTRQGRWSAATVMISTVLALVTITGCGIRLESAAPQALVPDSDEISRQAAVADALLVQEEAGATLTTVEQGSPVAVVLTDIELLAGEHVEALGGEYVSGLGDEPTDAATAVPQDPTDGQTELPPESVTDDQGTIDPSIAASPAETDGTAGTDGPDGNDPGSGAPADGSTTEPPSVERLVLLLTQSADRSRAALGTPKDPALARLFASVAAAHLDQARTLAATAGIEVPATESFTTVMPSALPKNLAAADLSTLVQAEDSAGFAYEAMAARLTADDRATARSRAAVHRARAQTWAELASLDATATDPRAVAYDLPDAADGSPALTSRETMAALAATMESSLADSYGTFVGQVDAEARASMLDLLVDSHTAARAWGAPAVAFPGMPELAG</sequence>
<accession>A0A853EV41</accession>
<gene>
    <name evidence="4" type="ORF">HZZ10_06735</name>
</gene>
<dbReference type="RefSeq" id="WP_179912925.1">
    <property type="nucleotide sequence ID" value="NZ_JACBYE010000011.1"/>
</dbReference>
<dbReference type="Proteomes" id="UP000561011">
    <property type="component" value="Unassembled WGS sequence"/>
</dbReference>
<dbReference type="InterPro" id="IPR029447">
    <property type="entry name" value="DUF4439"/>
</dbReference>
<evidence type="ECO:0000313" key="5">
    <source>
        <dbReference type="Proteomes" id="UP000561011"/>
    </source>
</evidence>
<feature type="transmembrane region" description="Helical" evidence="2">
    <location>
        <begin position="39"/>
        <end position="62"/>
    </location>
</feature>
<comment type="caution">
    <text evidence="4">The sequence shown here is derived from an EMBL/GenBank/DDBJ whole genome shotgun (WGS) entry which is preliminary data.</text>
</comment>
<feature type="domain" description="DUF4439" evidence="3">
    <location>
        <begin position="284"/>
        <end position="417"/>
    </location>
</feature>
<evidence type="ECO:0000256" key="1">
    <source>
        <dbReference type="SAM" id="MobiDB-lite"/>
    </source>
</evidence>
<keyword evidence="2" id="KW-0472">Membrane</keyword>
<proteinExistence type="predicted"/>
<dbReference type="InterPro" id="IPR012347">
    <property type="entry name" value="Ferritin-like"/>
</dbReference>
<organism evidence="4 5">
    <name type="scientific">Sanguibacter inulinus</name>
    <dbReference type="NCBI Taxonomy" id="60922"/>
    <lineage>
        <taxon>Bacteria</taxon>
        <taxon>Bacillati</taxon>
        <taxon>Actinomycetota</taxon>
        <taxon>Actinomycetes</taxon>
        <taxon>Micrococcales</taxon>
        <taxon>Sanguibacteraceae</taxon>
        <taxon>Sanguibacter</taxon>
    </lineage>
</organism>
<dbReference type="EMBL" id="JACBYE010000011">
    <property type="protein sequence ID" value="NYS93223.1"/>
    <property type="molecule type" value="Genomic_DNA"/>
</dbReference>
<feature type="compositionally biased region" description="Low complexity" evidence="1">
    <location>
        <begin position="177"/>
        <end position="199"/>
    </location>
</feature>
<feature type="region of interest" description="Disordered" evidence="1">
    <location>
        <begin position="1"/>
        <end position="38"/>
    </location>
</feature>
<reference evidence="4 5" key="1">
    <citation type="submission" date="2020-07" db="EMBL/GenBank/DDBJ databases">
        <title>MOT database genomes.</title>
        <authorList>
            <person name="Joseph S."/>
            <person name="Aduse-Opoku J."/>
            <person name="Hashim A."/>
            <person name="Wade W."/>
            <person name="Curtis M."/>
        </authorList>
    </citation>
    <scope>NUCLEOTIDE SEQUENCE [LARGE SCALE GENOMIC DNA]</scope>
    <source>
        <strain evidence="4 5">DSM 100099</strain>
    </source>
</reference>
<dbReference type="Gene3D" id="1.20.1260.10">
    <property type="match status" value="1"/>
</dbReference>
<dbReference type="Pfam" id="PF14530">
    <property type="entry name" value="DUF4439"/>
    <property type="match status" value="1"/>
</dbReference>